<sequence length="428" mass="49069">MKNKKIIFSIIFLLVATVVGTSIYSFYQNRHQTLTIGIYTGSSWNVPNGHQYHMIDYAIHQFKKTHPNVKINYESGIKKNNYINWLSEKIVSGQTPDIIIMPQENFDIFASEQTFKDISSFVNRDHLKDKFYPATLNAGKYHGKQYTLPYETNPTLLVTNQSLLKREKINLKSPNGFKSVNEFKQICRYMSNKSGIYGITSSYDWQDAQLAYGSKIFSGDDQQLHLTDNQVKKGFTLIQSLHDNSLVHNVTNTMFDQGKVALMPLSFAQYRSYTSYPYYVTRQAQFKIQAVKMPGKKSTPASTVGFGISSHSSKTELAWQFIKTLCADRQVQQELMKTQMGCSVMPQVIKSKKTSKILAENESTKSSIDNLLLDQILKDEVTYPKFKNYQSLMHQLDYQINEALQNGTLNSQLSTIQSNINRQLWSYP</sequence>
<dbReference type="GO" id="GO:0015768">
    <property type="term" value="P:maltose transport"/>
    <property type="evidence" value="ECO:0007669"/>
    <property type="project" value="TreeGrafter"/>
</dbReference>
<evidence type="ECO:0000313" key="4">
    <source>
        <dbReference type="EMBL" id="MBU3829072.1"/>
    </source>
</evidence>
<evidence type="ECO:0000256" key="3">
    <source>
        <dbReference type="ARBA" id="ARBA00022729"/>
    </source>
</evidence>
<dbReference type="InterPro" id="IPR006059">
    <property type="entry name" value="SBP"/>
</dbReference>
<reference evidence="4" key="1">
    <citation type="journal article" date="2021" name="PeerJ">
        <title>Extensive microbial diversity within the chicken gut microbiome revealed by metagenomics and culture.</title>
        <authorList>
            <person name="Gilroy R."/>
            <person name="Ravi A."/>
            <person name="Getino M."/>
            <person name="Pursley I."/>
            <person name="Horton D.L."/>
            <person name="Alikhan N.F."/>
            <person name="Baker D."/>
            <person name="Gharbi K."/>
            <person name="Hall N."/>
            <person name="Watson M."/>
            <person name="Adriaenssens E.M."/>
            <person name="Foster-Nyarko E."/>
            <person name="Jarju S."/>
            <person name="Secka A."/>
            <person name="Antonio M."/>
            <person name="Oren A."/>
            <person name="Chaudhuri R.R."/>
            <person name="La Ragione R."/>
            <person name="Hildebrand F."/>
            <person name="Pallen M.J."/>
        </authorList>
    </citation>
    <scope>NUCLEOTIDE SEQUENCE</scope>
    <source>
        <strain evidence="4">F6-686</strain>
    </source>
</reference>
<dbReference type="GO" id="GO:0042956">
    <property type="term" value="P:maltodextrin transmembrane transport"/>
    <property type="evidence" value="ECO:0007669"/>
    <property type="project" value="TreeGrafter"/>
</dbReference>
<organism evidence="4 5">
    <name type="scientific">Candidatus Lactobacillus pullistercoris</name>
    <dbReference type="NCBI Taxonomy" id="2838636"/>
    <lineage>
        <taxon>Bacteria</taxon>
        <taxon>Bacillati</taxon>
        <taxon>Bacillota</taxon>
        <taxon>Bacilli</taxon>
        <taxon>Lactobacillales</taxon>
        <taxon>Lactobacillaceae</taxon>
        <taxon>Lactobacillus</taxon>
    </lineage>
</organism>
<accession>A0A9E2KT31</accession>
<reference evidence="4" key="2">
    <citation type="submission" date="2021-04" db="EMBL/GenBank/DDBJ databases">
        <authorList>
            <person name="Gilroy R."/>
        </authorList>
    </citation>
    <scope>NUCLEOTIDE SEQUENCE</scope>
    <source>
        <strain evidence="4">F6-686</strain>
    </source>
</reference>
<dbReference type="AlphaFoldDB" id="A0A9E2KT31"/>
<comment type="similarity">
    <text evidence="1">Belongs to the bacterial solute-binding protein 1 family.</text>
</comment>
<name>A0A9E2KT31_9LACO</name>
<dbReference type="SUPFAM" id="SSF53850">
    <property type="entry name" value="Periplasmic binding protein-like II"/>
    <property type="match status" value="1"/>
</dbReference>
<evidence type="ECO:0000313" key="5">
    <source>
        <dbReference type="Proteomes" id="UP000823844"/>
    </source>
</evidence>
<dbReference type="PANTHER" id="PTHR30061">
    <property type="entry name" value="MALTOSE-BINDING PERIPLASMIC PROTEIN"/>
    <property type="match status" value="1"/>
</dbReference>
<dbReference type="EMBL" id="JAHLFT010000104">
    <property type="protein sequence ID" value="MBU3829072.1"/>
    <property type="molecule type" value="Genomic_DNA"/>
</dbReference>
<dbReference type="Proteomes" id="UP000823844">
    <property type="component" value="Unassembled WGS sequence"/>
</dbReference>
<evidence type="ECO:0000256" key="1">
    <source>
        <dbReference type="ARBA" id="ARBA00008520"/>
    </source>
</evidence>
<dbReference type="Pfam" id="PF13416">
    <property type="entry name" value="SBP_bac_8"/>
    <property type="match status" value="1"/>
</dbReference>
<keyword evidence="2" id="KW-0813">Transport</keyword>
<protein>
    <submittedName>
        <fullName evidence="4">Extracellular solute-binding protein</fullName>
    </submittedName>
</protein>
<dbReference type="GO" id="GO:0055052">
    <property type="term" value="C:ATP-binding cassette (ABC) transporter complex, substrate-binding subunit-containing"/>
    <property type="evidence" value="ECO:0007669"/>
    <property type="project" value="TreeGrafter"/>
</dbReference>
<proteinExistence type="inferred from homology"/>
<dbReference type="Gene3D" id="3.40.190.10">
    <property type="entry name" value="Periplasmic binding protein-like II"/>
    <property type="match status" value="1"/>
</dbReference>
<comment type="caution">
    <text evidence="4">The sequence shown here is derived from an EMBL/GenBank/DDBJ whole genome shotgun (WGS) entry which is preliminary data.</text>
</comment>
<keyword evidence="3" id="KW-0732">Signal</keyword>
<dbReference type="GO" id="GO:1901982">
    <property type="term" value="F:maltose binding"/>
    <property type="evidence" value="ECO:0007669"/>
    <property type="project" value="TreeGrafter"/>
</dbReference>
<dbReference type="PANTHER" id="PTHR30061:SF50">
    <property type="entry name" value="MALTOSE_MALTODEXTRIN-BINDING PERIPLASMIC PROTEIN"/>
    <property type="match status" value="1"/>
</dbReference>
<gene>
    <name evidence="4" type="ORF">H9806_08160</name>
</gene>
<evidence type="ECO:0000256" key="2">
    <source>
        <dbReference type="ARBA" id="ARBA00022448"/>
    </source>
</evidence>